<evidence type="ECO:0000313" key="1">
    <source>
        <dbReference type="EMBL" id="HGT83389.1"/>
    </source>
</evidence>
<organism evidence="1">
    <name type="scientific">Archaeoglobus fulgidus</name>
    <dbReference type="NCBI Taxonomy" id="2234"/>
    <lineage>
        <taxon>Archaea</taxon>
        <taxon>Methanobacteriati</taxon>
        <taxon>Methanobacteriota</taxon>
        <taxon>Archaeoglobi</taxon>
        <taxon>Archaeoglobales</taxon>
        <taxon>Archaeoglobaceae</taxon>
        <taxon>Archaeoglobus</taxon>
    </lineage>
</organism>
<gene>
    <name evidence="1" type="ORF">ENT52_06650</name>
</gene>
<dbReference type="AlphaFoldDB" id="A0A7J3M3P1"/>
<accession>A0A7J3M3P1</accession>
<proteinExistence type="predicted"/>
<dbReference type="EMBL" id="DSYZ01000125">
    <property type="protein sequence ID" value="HGT83389.1"/>
    <property type="molecule type" value="Genomic_DNA"/>
</dbReference>
<name>A0A7J3M3P1_ARCFL</name>
<comment type="caution">
    <text evidence="1">The sequence shown here is derived from an EMBL/GenBank/DDBJ whole genome shotgun (WGS) entry which is preliminary data.</text>
</comment>
<sequence>MVEEWLREFGRYLSYLVDDKFEEYAYDIVDGIAKARTAEEILEGVYRALRLSPKLEKKAEEIEKKTGNKCYFRKPSPEQIESLENYLQSIVEDPKKLRSFALSLSIWAFANWNHCGGEK</sequence>
<reference evidence="1" key="1">
    <citation type="journal article" date="2020" name="mSystems">
        <title>Genome- and Community-Level Interaction Insights into Carbon Utilization and Element Cycling Functions of Hydrothermarchaeota in Hydrothermal Sediment.</title>
        <authorList>
            <person name="Zhou Z."/>
            <person name="Liu Y."/>
            <person name="Xu W."/>
            <person name="Pan J."/>
            <person name="Luo Z.H."/>
            <person name="Li M."/>
        </authorList>
    </citation>
    <scope>NUCLEOTIDE SEQUENCE [LARGE SCALE GENOMIC DNA]</scope>
    <source>
        <strain evidence="1">SpSt-587</strain>
    </source>
</reference>
<protein>
    <submittedName>
        <fullName evidence="1">Uncharacterized protein</fullName>
    </submittedName>
</protein>